<dbReference type="InterPro" id="IPR035437">
    <property type="entry name" value="SNase_OB-fold_sf"/>
</dbReference>
<proteinExistence type="predicted"/>
<evidence type="ECO:0000256" key="4">
    <source>
        <dbReference type="SAM" id="SignalP"/>
    </source>
</evidence>
<feature type="chain" id="PRO_5015457706" evidence="4">
    <location>
        <begin position="29"/>
        <end position="264"/>
    </location>
</feature>
<dbReference type="PANTHER" id="PTHR12302:SF3">
    <property type="entry name" value="SERINE_THREONINE-PROTEIN KINASE 31"/>
    <property type="match status" value="1"/>
</dbReference>
<reference evidence="6 7" key="1">
    <citation type="submission" date="2018-04" db="EMBL/GenBank/DDBJ databases">
        <title>Pseudomonas sp. nov., isolated from mangrove soil.</title>
        <authorList>
            <person name="Chen C."/>
        </authorList>
    </citation>
    <scope>NUCLEOTIDE SEQUENCE [LARGE SCALE GENOMIC DNA]</scope>
    <source>
        <strain evidence="6 7">TC-11</strain>
    </source>
</reference>
<dbReference type="SMART" id="SM00318">
    <property type="entry name" value="SNc"/>
    <property type="match status" value="1"/>
</dbReference>
<keyword evidence="3" id="KW-0378">Hydrolase</keyword>
<gene>
    <name evidence="6" type="ORF">DBO85_16775</name>
</gene>
<keyword evidence="7" id="KW-1185">Reference proteome</keyword>
<keyword evidence="1" id="KW-0540">Nuclease</keyword>
<sequence length="264" mass="28157">MGCSRYMKKASRTGAFFIALFSTLLAQACPAPGVTRMVTVARVVDGDTLRLTDGRSLRLIGINAPELDPRRRNGPEPFAQAARKHLQQLVAASGGRIAIYPARPEKDRYGRSLVHLFDAQGSNLEAQLLAAGLGYFVAFAPASPIASCQQASERAARHASAGLWAGAVVRAVDDLRDPGFAVLRGELTSVEDNAGGTWLAVDGGLVLRVAPSERASFASLLAGAVPGRRLEARGWVVERRSGSGKGRARWLLTLSGPLMLEWLD</sequence>
<dbReference type="PROSITE" id="PS50830">
    <property type="entry name" value="TNASE_3"/>
    <property type="match status" value="1"/>
</dbReference>
<keyword evidence="2" id="KW-0255">Endonuclease</keyword>
<dbReference type="PROSITE" id="PS51257">
    <property type="entry name" value="PROKAR_LIPOPROTEIN"/>
    <property type="match status" value="1"/>
</dbReference>
<dbReference type="OrthoDB" id="6867997at2"/>
<dbReference type="GO" id="GO:0016787">
    <property type="term" value="F:hydrolase activity"/>
    <property type="evidence" value="ECO:0007669"/>
    <property type="project" value="UniProtKB-KW"/>
</dbReference>
<feature type="domain" description="TNase-like" evidence="5">
    <location>
        <begin position="34"/>
        <end position="166"/>
    </location>
</feature>
<protein>
    <submittedName>
        <fullName evidence="6">Nuclease</fullName>
    </submittedName>
</protein>
<evidence type="ECO:0000313" key="6">
    <source>
        <dbReference type="EMBL" id="PTU72907.1"/>
    </source>
</evidence>
<dbReference type="PANTHER" id="PTHR12302">
    <property type="entry name" value="EBNA2 BINDING PROTEIN P100"/>
    <property type="match status" value="1"/>
</dbReference>
<name>A0A2T5P5G1_9PSED</name>
<dbReference type="SUPFAM" id="SSF50199">
    <property type="entry name" value="Staphylococcal nuclease"/>
    <property type="match status" value="1"/>
</dbReference>
<evidence type="ECO:0000256" key="1">
    <source>
        <dbReference type="ARBA" id="ARBA00022722"/>
    </source>
</evidence>
<dbReference type="InterPro" id="IPR016071">
    <property type="entry name" value="Staphylococal_nuclease_OB-fold"/>
</dbReference>
<evidence type="ECO:0000259" key="5">
    <source>
        <dbReference type="PROSITE" id="PS50830"/>
    </source>
</evidence>
<evidence type="ECO:0000256" key="3">
    <source>
        <dbReference type="ARBA" id="ARBA00022801"/>
    </source>
</evidence>
<keyword evidence="4" id="KW-0732">Signal</keyword>
<evidence type="ECO:0000313" key="7">
    <source>
        <dbReference type="Proteomes" id="UP000244064"/>
    </source>
</evidence>
<dbReference type="Proteomes" id="UP000244064">
    <property type="component" value="Unassembled WGS sequence"/>
</dbReference>
<dbReference type="RefSeq" id="WP_108108571.1">
    <property type="nucleotide sequence ID" value="NZ_QASN01000021.1"/>
</dbReference>
<dbReference type="AlphaFoldDB" id="A0A2T5P5G1"/>
<accession>A0A2T5P5G1</accession>
<dbReference type="EMBL" id="QASN01000021">
    <property type="protein sequence ID" value="PTU72907.1"/>
    <property type="molecule type" value="Genomic_DNA"/>
</dbReference>
<organism evidence="6 7">
    <name type="scientific">Pseudomonas mangrovi</name>
    <dbReference type="NCBI Taxonomy" id="2161748"/>
    <lineage>
        <taxon>Bacteria</taxon>
        <taxon>Pseudomonadati</taxon>
        <taxon>Pseudomonadota</taxon>
        <taxon>Gammaproteobacteria</taxon>
        <taxon>Pseudomonadales</taxon>
        <taxon>Pseudomonadaceae</taxon>
        <taxon>Pseudomonas</taxon>
    </lineage>
</organism>
<dbReference type="Gene3D" id="2.40.50.90">
    <property type="match status" value="1"/>
</dbReference>
<feature type="signal peptide" evidence="4">
    <location>
        <begin position="1"/>
        <end position="28"/>
    </location>
</feature>
<comment type="caution">
    <text evidence="6">The sequence shown here is derived from an EMBL/GenBank/DDBJ whole genome shotgun (WGS) entry which is preliminary data.</text>
</comment>
<dbReference type="Pfam" id="PF00565">
    <property type="entry name" value="SNase"/>
    <property type="match status" value="1"/>
</dbReference>
<dbReference type="GO" id="GO:0004519">
    <property type="term" value="F:endonuclease activity"/>
    <property type="evidence" value="ECO:0007669"/>
    <property type="project" value="UniProtKB-KW"/>
</dbReference>
<evidence type="ECO:0000256" key="2">
    <source>
        <dbReference type="ARBA" id="ARBA00022759"/>
    </source>
</evidence>